<feature type="transmembrane region" description="Helical" evidence="7">
    <location>
        <begin position="187"/>
        <end position="208"/>
    </location>
</feature>
<organism evidence="9 10">
    <name type="scientific">Candidatus Ruania gallistercoris</name>
    <dbReference type="NCBI Taxonomy" id="2838746"/>
    <lineage>
        <taxon>Bacteria</taxon>
        <taxon>Bacillati</taxon>
        <taxon>Actinomycetota</taxon>
        <taxon>Actinomycetes</taxon>
        <taxon>Micrococcales</taxon>
        <taxon>Ruaniaceae</taxon>
        <taxon>Ruania</taxon>
    </lineage>
</organism>
<dbReference type="AlphaFoldDB" id="A0A9D2EHD5"/>
<evidence type="ECO:0000256" key="5">
    <source>
        <dbReference type="ARBA" id="ARBA00022989"/>
    </source>
</evidence>
<dbReference type="Pfam" id="PF00528">
    <property type="entry name" value="BPD_transp_1"/>
    <property type="match status" value="1"/>
</dbReference>
<evidence type="ECO:0000259" key="8">
    <source>
        <dbReference type="PROSITE" id="PS50928"/>
    </source>
</evidence>
<dbReference type="Proteomes" id="UP000824037">
    <property type="component" value="Unassembled WGS sequence"/>
</dbReference>
<evidence type="ECO:0000256" key="1">
    <source>
        <dbReference type="ARBA" id="ARBA00004651"/>
    </source>
</evidence>
<feature type="transmembrane region" description="Helical" evidence="7">
    <location>
        <begin position="75"/>
        <end position="97"/>
    </location>
</feature>
<keyword evidence="5 7" id="KW-1133">Transmembrane helix</keyword>
<feature type="transmembrane region" description="Helical" evidence="7">
    <location>
        <begin position="7"/>
        <end position="32"/>
    </location>
</feature>
<keyword evidence="3" id="KW-1003">Cell membrane</keyword>
<dbReference type="EMBL" id="DXBY01000284">
    <property type="protein sequence ID" value="HIZ37395.1"/>
    <property type="molecule type" value="Genomic_DNA"/>
</dbReference>
<name>A0A9D2EHD5_9MICO</name>
<comment type="subcellular location">
    <subcellularLocation>
        <location evidence="1 7">Cell membrane</location>
        <topology evidence="1 7">Multi-pass membrane protein</topology>
    </subcellularLocation>
</comment>
<gene>
    <name evidence="9" type="ORF">H9815_16590</name>
</gene>
<evidence type="ECO:0000256" key="6">
    <source>
        <dbReference type="ARBA" id="ARBA00023136"/>
    </source>
</evidence>
<keyword evidence="4 7" id="KW-0812">Transmembrane</keyword>
<dbReference type="PANTHER" id="PTHR32243">
    <property type="entry name" value="MALTOSE TRANSPORT SYSTEM PERMEASE-RELATED"/>
    <property type="match status" value="1"/>
</dbReference>
<dbReference type="GO" id="GO:0005886">
    <property type="term" value="C:plasma membrane"/>
    <property type="evidence" value="ECO:0007669"/>
    <property type="project" value="UniProtKB-SubCell"/>
</dbReference>
<feature type="transmembrane region" description="Helical" evidence="7">
    <location>
        <begin position="109"/>
        <end position="130"/>
    </location>
</feature>
<dbReference type="SUPFAM" id="SSF161098">
    <property type="entry name" value="MetI-like"/>
    <property type="match status" value="1"/>
</dbReference>
<dbReference type="CDD" id="cd06261">
    <property type="entry name" value="TM_PBP2"/>
    <property type="match status" value="1"/>
</dbReference>
<keyword evidence="2 7" id="KW-0813">Transport</keyword>
<protein>
    <submittedName>
        <fullName evidence="9">Carbohydrate ABC transporter permease</fullName>
    </submittedName>
</protein>
<dbReference type="PROSITE" id="PS50928">
    <property type="entry name" value="ABC_TM1"/>
    <property type="match status" value="1"/>
</dbReference>
<evidence type="ECO:0000256" key="4">
    <source>
        <dbReference type="ARBA" id="ARBA00022692"/>
    </source>
</evidence>
<comment type="similarity">
    <text evidence="7">Belongs to the binding-protein-dependent transport system permease family.</text>
</comment>
<evidence type="ECO:0000313" key="10">
    <source>
        <dbReference type="Proteomes" id="UP000824037"/>
    </source>
</evidence>
<dbReference type="InterPro" id="IPR050901">
    <property type="entry name" value="BP-dep_ABC_trans_perm"/>
</dbReference>
<comment type="caution">
    <text evidence="9">The sequence shown here is derived from an EMBL/GenBank/DDBJ whole genome shotgun (WGS) entry which is preliminary data.</text>
</comment>
<evidence type="ECO:0000256" key="7">
    <source>
        <dbReference type="RuleBase" id="RU363032"/>
    </source>
</evidence>
<evidence type="ECO:0000313" key="9">
    <source>
        <dbReference type="EMBL" id="HIZ37395.1"/>
    </source>
</evidence>
<evidence type="ECO:0000256" key="3">
    <source>
        <dbReference type="ARBA" id="ARBA00022475"/>
    </source>
</evidence>
<dbReference type="GO" id="GO:0055085">
    <property type="term" value="P:transmembrane transport"/>
    <property type="evidence" value="ECO:0007669"/>
    <property type="project" value="InterPro"/>
</dbReference>
<keyword evidence="6 7" id="KW-0472">Membrane</keyword>
<sequence length="276" mass="29210">MKALRASIIIITLVLSIGPVLYGIVLSVRPFAAVLNDPMNLLPALGDLDFSAYTDALKSTADGGYGLGGFLVNSLILALGTVLASILVSILGAYATARIRFSGRSVGNAIIVAVYMFPGVVLAVPLFVLLSRAGLTGTLVGLVIVYVALTVPVSLYMLRNYFIALPSSIEDAALIDGCSLMGVIWRIVLPIALPGIAATAMYMFMIAWNEYLYALLFLVQSRELWTAPLGIAQLTEFDTPVTVLLAGSIVVTIPVVLLFIFAQRLLISGLASGAEK</sequence>
<accession>A0A9D2EHD5</accession>
<feature type="transmembrane region" description="Helical" evidence="7">
    <location>
        <begin position="243"/>
        <end position="262"/>
    </location>
</feature>
<feature type="domain" description="ABC transmembrane type-1" evidence="8">
    <location>
        <begin position="71"/>
        <end position="262"/>
    </location>
</feature>
<feature type="transmembrane region" description="Helical" evidence="7">
    <location>
        <begin position="136"/>
        <end position="158"/>
    </location>
</feature>
<reference evidence="9" key="1">
    <citation type="journal article" date="2021" name="PeerJ">
        <title>Extensive microbial diversity within the chicken gut microbiome revealed by metagenomics and culture.</title>
        <authorList>
            <person name="Gilroy R."/>
            <person name="Ravi A."/>
            <person name="Getino M."/>
            <person name="Pursley I."/>
            <person name="Horton D.L."/>
            <person name="Alikhan N.F."/>
            <person name="Baker D."/>
            <person name="Gharbi K."/>
            <person name="Hall N."/>
            <person name="Watson M."/>
            <person name="Adriaenssens E.M."/>
            <person name="Foster-Nyarko E."/>
            <person name="Jarju S."/>
            <person name="Secka A."/>
            <person name="Antonio M."/>
            <person name="Oren A."/>
            <person name="Chaudhuri R.R."/>
            <person name="La Ragione R."/>
            <person name="Hildebrand F."/>
            <person name="Pallen M.J."/>
        </authorList>
    </citation>
    <scope>NUCLEOTIDE SEQUENCE</scope>
    <source>
        <strain evidence="9">ChiGjej4B4-7305</strain>
    </source>
</reference>
<reference evidence="9" key="2">
    <citation type="submission" date="2021-04" db="EMBL/GenBank/DDBJ databases">
        <authorList>
            <person name="Gilroy R."/>
        </authorList>
    </citation>
    <scope>NUCLEOTIDE SEQUENCE</scope>
    <source>
        <strain evidence="9">ChiGjej4B4-7305</strain>
    </source>
</reference>
<dbReference type="InterPro" id="IPR000515">
    <property type="entry name" value="MetI-like"/>
</dbReference>
<proteinExistence type="inferred from homology"/>
<dbReference type="PANTHER" id="PTHR32243:SF18">
    <property type="entry name" value="INNER MEMBRANE ABC TRANSPORTER PERMEASE PROTEIN YCJP"/>
    <property type="match status" value="1"/>
</dbReference>
<dbReference type="Gene3D" id="1.10.3720.10">
    <property type="entry name" value="MetI-like"/>
    <property type="match status" value="1"/>
</dbReference>
<evidence type="ECO:0000256" key="2">
    <source>
        <dbReference type="ARBA" id="ARBA00022448"/>
    </source>
</evidence>
<dbReference type="InterPro" id="IPR035906">
    <property type="entry name" value="MetI-like_sf"/>
</dbReference>